<keyword evidence="2" id="KW-1185">Reference proteome</keyword>
<dbReference type="Proteomes" id="UP001647509">
    <property type="component" value="Unassembled WGS sequence"/>
</dbReference>
<proteinExistence type="predicted"/>
<evidence type="ECO:0000313" key="1">
    <source>
        <dbReference type="EMBL" id="MBU2951701.1"/>
    </source>
</evidence>
<name>A0ACC5UBM0_9FLAO</name>
<evidence type="ECO:0000313" key="2">
    <source>
        <dbReference type="Proteomes" id="UP001647509"/>
    </source>
</evidence>
<comment type="caution">
    <text evidence="1">The sequence shown here is derived from an EMBL/GenBank/DDBJ whole genome shotgun (WGS) entry which is preliminary data.</text>
</comment>
<accession>A0ACC5UBM0</accession>
<protein>
    <submittedName>
        <fullName evidence="1">T9SS type A sorting domain-containing protein</fullName>
    </submittedName>
</protein>
<reference evidence="1" key="1">
    <citation type="submission" date="2021-05" db="EMBL/GenBank/DDBJ databases">
        <title>Draft genomes of bacteria isolated from model marine particles.</title>
        <authorList>
            <person name="Datta M.S."/>
            <person name="Schwartzman J.A."/>
            <person name="Enke T.N."/>
            <person name="Saavedra J."/>
            <person name="Cermak N."/>
            <person name="Cordero O.X."/>
        </authorList>
    </citation>
    <scope>NUCLEOTIDE SEQUENCE</scope>
    <source>
        <strain evidence="1">I2M19</strain>
    </source>
</reference>
<sequence>MKNLNLLFISMCFFSLMTGVNAQTTSNIKMYGQKSYGIFVHYGFGGTAADQYGCSITQNPDGSIPLNVDEVADNFDVQGFVDDIDAMSPEYLIFTAWHCWQYPLYPSNVIDTWLGESHSSKRDVIQEVLDACDPKGIDVYLYAQPSEAHNFSPAQQTAVGYINRSTYTKTYNDYLNEMIAELTNRYKSQIKGFWFDKGLYYGCTDTQRIGETVRAIMPDAAIIANTYAGVSADFGAVEIMSVTTNFEGEGYPNADPDDVDTWPAFDRSISFVSDRAWFAQPGSLRYTSEEMYKYTVLEAGVNEEGGGVAWAIGPYPTSTISWNNGVLKGMTDLGVLIDEVAESIKGTVPSDSWPTAEGARIQNLTWGVATRSAVNNHEYLHVLNAPSGTTLTIDTPADGRVYTAAVNLRSGKSCTFSQTANEISITLNASDSWDAVDTVIKLTPSSSGNNTRANVAPLGTATQSTTAYAGVASRANDNNTNGAYDDASVSHTGKATDEWWMVTLDNTYDIDEITVYNRTDAAYMDRLNNFTVEVLNSNDQIIFTKTITSTPNPSVTIPTGNVVGNKVRVLQNKTGTALTLAEVEVYGTANTLSTNSDLIKDNSLLSISPNPVKDILNVKLKTTEDSTYHIFDATGQLLLTGAIKNGATAINLSQFNQGFYFIKVSNGSTSATQKIIKE</sequence>
<gene>
    <name evidence="1" type="ORF">KO493_13430</name>
</gene>
<organism evidence="1 2">
    <name type="scientific">Pseudotamlana agarivorans</name>
    <dbReference type="NCBI Taxonomy" id="481183"/>
    <lineage>
        <taxon>Bacteria</taxon>
        <taxon>Pseudomonadati</taxon>
        <taxon>Bacteroidota</taxon>
        <taxon>Flavobacteriia</taxon>
        <taxon>Flavobacteriales</taxon>
        <taxon>Flavobacteriaceae</taxon>
        <taxon>Pseudotamlana</taxon>
    </lineage>
</organism>
<dbReference type="EMBL" id="JAHKPD010000018">
    <property type="protein sequence ID" value="MBU2951701.1"/>
    <property type="molecule type" value="Genomic_DNA"/>
</dbReference>